<accession>A0ABQ7GPK0</accession>
<dbReference type="Proteomes" id="UP000815325">
    <property type="component" value="Unassembled WGS sequence"/>
</dbReference>
<organism evidence="1 2">
    <name type="scientific">Dunaliella salina</name>
    <name type="common">Green alga</name>
    <name type="synonym">Protococcus salinus</name>
    <dbReference type="NCBI Taxonomy" id="3046"/>
    <lineage>
        <taxon>Eukaryota</taxon>
        <taxon>Viridiplantae</taxon>
        <taxon>Chlorophyta</taxon>
        <taxon>core chlorophytes</taxon>
        <taxon>Chlorophyceae</taxon>
        <taxon>CS clade</taxon>
        <taxon>Chlamydomonadales</taxon>
        <taxon>Dunaliellaceae</taxon>
        <taxon>Dunaliella</taxon>
    </lineage>
</organism>
<dbReference type="EMBL" id="MU069656">
    <property type="protein sequence ID" value="KAF5836533.1"/>
    <property type="molecule type" value="Genomic_DNA"/>
</dbReference>
<gene>
    <name evidence="1" type="ORF">DUNSADRAFT_5821</name>
</gene>
<keyword evidence="2" id="KW-1185">Reference proteome</keyword>
<name>A0ABQ7GPK0_DUNSA</name>
<evidence type="ECO:0000313" key="2">
    <source>
        <dbReference type="Proteomes" id="UP000815325"/>
    </source>
</evidence>
<evidence type="ECO:0008006" key="3">
    <source>
        <dbReference type="Google" id="ProtNLM"/>
    </source>
</evidence>
<proteinExistence type="predicted"/>
<evidence type="ECO:0000313" key="1">
    <source>
        <dbReference type="EMBL" id="KAF5836533.1"/>
    </source>
</evidence>
<protein>
    <recommendedName>
        <fullName evidence="3">Encoded protein</fullName>
    </recommendedName>
</protein>
<sequence length="68" mass="7094">MVSLFFQALTDSGGSCSCPQSLRRCLRVSNCWVCAACRSHVAARGSAVPGAPISHPTCCSVHARSCPV</sequence>
<reference evidence="1" key="1">
    <citation type="submission" date="2017-08" db="EMBL/GenBank/DDBJ databases">
        <authorList>
            <person name="Polle J.E."/>
            <person name="Barry K."/>
            <person name="Cushman J."/>
            <person name="Schmutz J."/>
            <person name="Tran D."/>
            <person name="Hathwaick L.T."/>
            <person name="Yim W.C."/>
            <person name="Jenkins J."/>
            <person name="Mckie-Krisberg Z.M."/>
            <person name="Prochnik S."/>
            <person name="Lindquist E."/>
            <person name="Dockter R.B."/>
            <person name="Adam C."/>
            <person name="Molina H."/>
            <person name="Bunkerborg J."/>
            <person name="Jin E."/>
            <person name="Buchheim M."/>
            <person name="Magnuson J."/>
        </authorList>
    </citation>
    <scope>NUCLEOTIDE SEQUENCE</scope>
    <source>
        <strain evidence="1">CCAP 19/18</strain>
    </source>
</reference>
<comment type="caution">
    <text evidence="1">The sequence shown here is derived from an EMBL/GenBank/DDBJ whole genome shotgun (WGS) entry which is preliminary data.</text>
</comment>